<dbReference type="EMBL" id="KV426045">
    <property type="protein sequence ID" value="KZV90617.1"/>
    <property type="molecule type" value="Genomic_DNA"/>
</dbReference>
<gene>
    <name evidence="9" type="ORF">EXIGLDRAFT_616681</name>
</gene>
<sequence length="202" mass="22587">MALVRRYSTLLLVVDAYTAADVSANLKGAVTKPMTQKILAALADKNQLTQKAYGKTNIYLAKQDELEDMPEEKLKALAAEHDALVDQIKAKAAEAKTLAQGDTPTDDELLDAIANAKLQIEDYETRLAPLRTGARPISAEELAKLDGEYVRWKNEWTRRRKIFQEVWDVLADPLAPQEAADLEEELGIERDGERENALLKRL</sequence>
<dbReference type="OrthoDB" id="272266at2759"/>
<evidence type="ECO:0000256" key="7">
    <source>
        <dbReference type="SAM" id="SignalP"/>
    </source>
</evidence>
<comment type="subcellular location">
    <subcellularLocation>
        <location evidence="1">Nucleus</location>
    </subcellularLocation>
</comment>
<dbReference type="GO" id="GO:0007129">
    <property type="term" value="P:homologous chromosome pairing at meiosis"/>
    <property type="evidence" value="ECO:0007669"/>
    <property type="project" value="TreeGrafter"/>
</dbReference>
<feature type="signal peptide" evidence="7">
    <location>
        <begin position="1"/>
        <end position="24"/>
    </location>
</feature>
<name>A0A165GJI3_EXIGL</name>
<dbReference type="STRING" id="1314781.A0A165GJI3"/>
<keyword evidence="10" id="KW-1185">Reference proteome</keyword>
<dbReference type="InterPro" id="IPR036388">
    <property type="entry name" value="WH-like_DNA-bd_sf"/>
</dbReference>
<dbReference type="Gene3D" id="1.10.10.10">
    <property type="entry name" value="Winged helix-like DNA-binding domain superfamily/Winged helix DNA-binding domain"/>
    <property type="match status" value="1"/>
</dbReference>
<dbReference type="GO" id="GO:0010774">
    <property type="term" value="P:meiotic strand invasion involved in reciprocal meiotic recombination"/>
    <property type="evidence" value="ECO:0007669"/>
    <property type="project" value="TreeGrafter"/>
</dbReference>
<evidence type="ECO:0000256" key="3">
    <source>
        <dbReference type="ARBA" id="ARBA00023172"/>
    </source>
</evidence>
<feature type="chain" id="PRO_5007858220" evidence="7">
    <location>
        <begin position="25"/>
        <end position="202"/>
    </location>
</feature>
<evidence type="ECO:0000313" key="9">
    <source>
        <dbReference type="EMBL" id="KZV90617.1"/>
    </source>
</evidence>
<evidence type="ECO:0000313" key="10">
    <source>
        <dbReference type="Proteomes" id="UP000077266"/>
    </source>
</evidence>
<accession>A0A165GJI3</accession>
<keyword evidence="4" id="KW-0539">Nucleus</keyword>
<keyword evidence="7" id="KW-0732">Signal</keyword>
<proteinExistence type="inferred from homology"/>
<dbReference type="InParanoid" id="A0A165GJI3"/>
<dbReference type="AlphaFoldDB" id="A0A165GJI3"/>
<dbReference type="GO" id="GO:0000794">
    <property type="term" value="C:condensed nuclear chromosome"/>
    <property type="evidence" value="ECO:0007669"/>
    <property type="project" value="TreeGrafter"/>
</dbReference>
<feature type="domain" description="Homologous-pairing protein 2 winged helix" evidence="8">
    <location>
        <begin position="17"/>
        <end position="62"/>
    </location>
</feature>
<dbReference type="PANTHER" id="PTHR15938">
    <property type="entry name" value="TBP-1 INTERACTING PROTEIN"/>
    <property type="match status" value="1"/>
</dbReference>
<dbReference type="FunCoup" id="A0A165GJI3">
    <property type="interactions" value="267"/>
</dbReference>
<evidence type="ECO:0000256" key="2">
    <source>
        <dbReference type="ARBA" id="ARBA00007922"/>
    </source>
</evidence>
<evidence type="ECO:0000256" key="4">
    <source>
        <dbReference type="ARBA" id="ARBA00023242"/>
    </source>
</evidence>
<reference evidence="9 10" key="1">
    <citation type="journal article" date="2016" name="Mol. Biol. Evol.">
        <title>Comparative Genomics of Early-Diverging Mushroom-Forming Fungi Provides Insights into the Origins of Lignocellulose Decay Capabilities.</title>
        <authorList>
            <person name="Nagy L.G."/>
            <person name="Riley R."/>
            <person name="Tritt A."/>
            <person name="Adam C."/>
            <person name="Daum C."/>
            <person name="Floudas D."/>
            <person name="Sun H."/>
            <person name="Yadav J.S."/>
            <person name="Pangilinan J."/>
            <person name="Larsson K.H."/>
            <person name="Matsuura K."/>
            <person name="Barry K."/>
            <person name="Labutti K."/>
            <person name="Kuo R."/>
            <person name="Ohm R.A."/>
            <person name="Bhattacharya S.S."/>
            <person name="Shirouzu T."/>
            <person name="Yoshinaga Y."/>
            <person name="Martin F.M."/>
            <person name="Grigoriev I.V."/>
            <person name="Hibbett D.S."/>
        </authorList>
    </citation>
    <scope>NUCLEOTIDE SEQUENCE [LARGE SCALE GENOMIC DNA]</scope>
    <source>
        <strain evidence="9 10">HHB12029</strain>
    </source>
</reference>
<keyword evidence="3" id="KW-0233">DNA recombination</keyword>
<keyword evidence="6" id="KW-0175">Coiled coil</keyword>
<dbReference type="InterPro" id="IPR010776">
    <property type="entry name" value="Hop2_WH_dom"/>
</dbReference>
<dbReference type="Pfam" id="PF07106">
    <property type="entry name" value="WHD_TBPIP"/>
    <property type="match status" value="1"/>
</dbReference>
<dbReference type="Proteomes" id="UP000077266">
    <property type="component" value="Unassembled WGS sequence"/>
</dbReference>
<protein>
    <submittedName>
        <fullName evidence="9">TBPIP-domain-containing protein</fullName>
    </submittedName>
</protein>
<dbReference type="GO" id="GO:0120230">
    <property type="term" value="F:recombinase activator activity"/>
    <property type="evidence" value="ECO:0007669"/>
    <property type="project" value="TreeGrafter"/>
</dbReference>
<evidence type="ECO:0000256" key="1">
    <source>
        <dbReference type="ARBA" id="ARBA00004123"/>
    </source>
</evidence>
<evidence type="ECO:0000256" key="5">
    <source>
        <dbReference type="ARBA" id="ARBA00023254"/>
    </source>
</evidence>
<evidence type="ECO:0000256" key="6">
    <source>
        <dbReference type="SAM" id="Coils"/>
    </source>
</evidence>
<dbReference type="GO" id="GO:0120231">
    <property type="term" value="C:DNA recombinase auxiliary factor complex"/>
    <property type="evidence" value="ECO:0007669"/>
    <property type="project" value="TreeGrafter"/>
</dbReference>
<organism evidence="9 10">
    <name type="scientific">Exidia glandulosa HHB12029</name>
    <dbReference type="NCBI Taxonomy" id="1314781"/>
    <lineage>
        <taxon>Eukaryota</taxon>
        <taxon>Fungi</taxon>
        <taxon>Dikarya</taxon>
        <taxon>Basidiomycota</taxon>
        <taxon>Agaricomycotina</taxon>
        <taxon>Agaricomycetes</taxon>
        <taxon>Auriculariales</taxon>
        <taxon>Exidiaceae</taxon>
        <taxon>Exidia</taxon>
    </lineage>
</organism>
<evidence type="ECO:0000259" key="8">
    <source>
        <dbReference type="Pfam" id="PF07106"/>
    </source>
</evidence>
<dbReference type="PANTHER" id="PTHR15938:SF0">
    <property type="entry name" value="HOMOLOGOUS-PAIRING PROTEIN 2 HOMOLOG"/>
    <property type="match status" value="1"/>
</dbReference>
<feature type="coiled-coil region" evidence="6">
    <location>
        <begin position="74"/>
        <end position="126"/>
    </location>
</feature>
<keyword evidence="5" id="KW-0469">Meiosis</keyword>
<dbReference type="GO" id="GO:0003690">
    <property type="term" value="F:double-stranded DNA binding"/>
    <property type="evidence" value="ECO:0007669"/>
    <property type="project" value="TreeGrafter"/>
</dbReference>
<comment type="similarity">
    <text evidence="2">Belongs to the HOP2 family.</text>
</comment>
<dbReference type="GO" id="GO:0000709">
    <property type="term" value="P:meiotic joint molecule formation"/>
    <property type="evidence" value="ECO:0007669"/>
    <property type="project" value="TreeGrafter"/>
</dbReference>